<dbReference type="PANTHER" id="PTHR30329">
    <property type="entry name" value="STATOR ELEMENT OF FLAGELLAR MOTOR COMPLEX"/>
    <property type="match status" value="1"/>
</dbReference>
<keyword evidence="5" id="KW-1185">Reference proteome</keyword>
<dbReference type="STRING" id="178356.SAMN05216269_110113"/>
<gene>
    <name evidence="4" type="ORF">SAMN05216269_110113</name>
</gene>
<feature type="signal peptide" evidence="2">
    <location>
        <begin position="1"/>
        <end position="41"/>
    </location>
</feature>
<reference evidence="5" key="1">
    <citation type="submission" date="2016-11" db="EMBL/GenBank/DDBJ databases">
        <authorList>
            <person name="Varghese N."/>
            <person name="Submissions S."/>
        </authorList>
    </citation>
    <scope>NUCLEOTIDE SEQUENCE [LARGE SCALE GENOMIC DNA]</scope>
    <source>
        <strain evidence="5">CGMCC 1.2749</strain>
    </source>
</reference>
<organism evidence="4 5">
    <name type="scientific">Flavobacterium xinjiangense</name>
    <dbReference type="NCBI Taxonomy" id="178356"/>
    <lineage>
        <taxon>Bacteria</taxon>
        <taxon>Pseudomonadati</taxon>
        <taxon>Bacteroidota</taxon>
        <taxon>Flavobacteriia</taxon>
        <taxon>Flavobacteriales</taxon>
        <taxon>Flavobacteriaceae</taxon>
        <taxon>Flavobacterium</taxon>
    </lineage>
</organism>
<dbReference type="OrthoDB" id="9805566at2"/>
<dbReference type="GO" id="GO:0016020">
    <property type="term" value="C:membrane"/>
    <property type="evidence" value="ECO:0007669"/>
    <property type="project" value="UniProtKB-UniRule"/>
</dbReference>
<sequence length="676" mass="74826">MKSNNIYKETACISLSPNKLTIKSIALIALSFLSFQTAVQAQETLPVKYTKPSWFFGVAGGANFNFYRGSTQQLNASFTSPVAFHDGFGAGLFIAPLLEYRPADSRWGVMLQAGYDNRRGKFDQVITDCDCPADLKANVSYITVEPSLRFAPFKSDFYLYGGPRLAFNMDKSFTYQLGVNPAFPDQTANAAVKGDFDNIEKTIISMQIGAGYDIPLSSDSNKTQFVLSPFVSFQPYFGQNPRSTETWNNTTVRAGVALKFGQGQNIQQSTDMVKDGEVQFSVNSPSNVPGERRMTEIFPLRNYVFFNTGSTEIPNRYVLLNKDQVKDFKEDQLEVFAPKTLSDRSKRQMIVYYNVLNILGDRMQKNPSATITLVGSSEKGPEDGAAMAESIKTYLVNVFAINPSRITTKGQNKPNIPSEQPGATLELELLREGDRRVSIESNSPDLLMEFQSGPDAQMKPVVINALQEAPAESYVTINNEGAKEALSSWSVQMTDEQGKVQSFGPYSEDVASIPGKSILGDRPEGDFKVKMVGQTKSGKIIEKETTMHVVLWTPAKIEEGIRYSIIYEFNKSKAIAIYEKYLTDIVTPKIPAGATVIIHGHTDIIGEEAHNLDLSLARANDVKGILASALSKAGRNDVKFEVNGFGEDENKSPFENKTPEERFYNRTVIIEIIPAK</sequence>
<dbReference type="InterPro" id="IPR006665">
    <property type="entry name" value="OmpA-like"/>
</dbReference>
<evidence type="ECO:0000313" key="4">
    <source>
        <dbReference type="EMBL" id="SHN01148.1"/>
    </source>
</evidence>
<dbReference type="SUPFAM" id="SSF103088">
    <property type="entry name" value="OmpA-like"/>
    <property type="match status" value="1"/>
</dbReference>
<dbReference type="EMBL" id="FRCL01000010">
    <property type="protein sequence ID" value="SHN01148.1"/>
    <property type="molecule type" value="Genomic_DNA"/>
</dbReference>
<keyword evidence="1" id="KW-0472">Membrane</keyword>
<name>A0A1M7NBZ9_9FLAO</name>
<dbReference type="PROSITE" id="PS51123">
    <property type="entry name" value="OMPA_2"/>
    <property type="match status" value="1"/>
</dbReference>
<dbReference type="Proteomes" id="UP000184092">
    <property type="component" value="Unassembled WGS sequence"/>
</dbReference>
<protein>
    <submittedName>
        <fullName evidence="4">OmpA family protein</fullName>
    </submittedName>
</protein>
<dbReference type="CDD" id="cd07185">
    <property type="entry name" value="OmpA_C-like"/>
    <property type="match status" value="1"/>
</dbReference>
<keyword evidence="2" id="KW-0732">Signal</keyword>
<dbReference type="InterPro" id="IPR036737">
    <property type="entry name" value="OmpA-like_sf"/>
</dbReference>
<dbReference type="AlphaFoldDB" id="A0A1M7NBZ9"/>
<dbReference type="PANTHER" id="PTHR30329:SF21">
    <property type="entry name" value="LIPOPROTEIN YIAD-RELATED"/>
    <property type="match status" value="1"/>
</dbReference>
<evidence type="ECO:0000259" key="3">
    <source>
        <dbReference type="PROSITE" id="PS51123"/>
    </source>
</evidence>
<proteinExistence type="predicted"/>
<evidence type="ECO:0000256" key="2">
    <source>
        <dbReference type="SAM" id="SignalP"/>
    </source>
</evidence>
<feature type="chain" id="PRO_5011980314" evidence="2">
    <location>
        <begin position="42"/>
        <end position="676"/>
    </location>
</feature>
<dbReference type="InterPro" id="IPR025665">
    <property type="entry name" value="Beta-barrel_OMP_2"/>
</dbReference>
<dbReference type="RefSeq" id="WP_073209983.1">
    <property type="nucleotide sequence ID" value="NZ_FRCL01000010.1"/>
</dbReference>
<feature type="domain" description="OmpA-like" evidence="3">
    <location>
        <begin position="554"/>
        <end position="676"/>
    </location>
</feature>
<dbReference type="Gene3D" id="3.30.1330.60">
    <property type="entry name" value="OmpA-like domain"/>
    <property type="match status" value="1"/>
</dbReference>
<accession>A0A1M7NBZ9</accession>
<dbReference type="InterPro" id="IPR050330">
    <property type="entry name" value="Bact_OuterMem_StrucFunc"/>
</dbReference>
<dbReference type="Pfam" id="PF00691">
    <property type="entry name" value="OmpA"/>
    <property type="match status" value="1"/>
</dbReference>
<dbReference type="Pfam" id="PF13568">
    <property type="entry name" value="OMP_b-brl_2"/>
    <property type="match status" value="1"/>
</dbReference>
<evidence type="ECO:0000256" key="1">
    <source>
        <dbReference type="PROSITE-ProRule" id="PRU00473"/>
    </source>
</evidence>
<evidence type="ECO:0000313" key="5">
    <source>
        <dbReference type="Proteomes" id="UP000184092"/>
    </source>
</evidence>